<name>A0ABR3KBM3_TRISP</name>
<protein>
    <submittedName>
        <fullName evidence="2">Fatty acid oxidation complex subunit alpha</fullName>
    </submittedName>
</protein>
<comment type="caution">
    <text evidence="2">The sequence shown here is derived from an EMBL/GenBank/DDBJ whole genome shotgun (WGS) entry which is preliminary data.</text>
</comment>
<evidence type="ECO:0000256" key="1">
    <source>
        <dbReference type="SAM" id="MobiDB-lite"/>
    </source>
</evidence>
<gene>
    <name evidence="2" type="ORF">TSPI_04965</name>
</gene>
<dbReference type="EMBL" id="JBEUSY010000410">
    <property type="protein sequence ID" value="KAL1234436.1"/>
    <property type="molecule type" value="Genomic_DNA"/>
</dbReference>
<accession>A0ABR3KBM3</accession>
<feature type="region of interest" description="Disordered" evidence="1">
    <location>
        <begin position="1"/>
        <end position="54"/>
    </location>
</feature>
<keyword evidence="3" id="KW-1185">Reference proteome</keyword>
<evidence type="ECO:0000313" key="2">
    <source>
        <dbReference type="EMBL" id="KAL1234436.1"/>
    </source>
</evidence>
<sequence length="156" mass="17339">MLPAQRKRDKQSTKGIITGRGRGRKDESLQRKLPTGTSKSYRSGTAGAESEERGMAEKYKFPLCCQELESSLGAGGRLSRKTNKSDCVQQKRGGCMRHPKTVSYEYPKVIARLVEHFFESVNLSSAYTYERILLQVVSNSSIQNVFASAQNNVKAA</sequence>
<dbReference type="Proteomes" id="UP001558632">
    <property type="component" value="Unassembled WGS sequence"/>
</dbReference>
<reference evidence="2 3" key="1">
    <citation type="submission" date="2024-07" db="EMBL/GenBank/DDBJ databases">
        <title>Enhanced genomic and transcriptomic resources for Trichinella pseudospiralis and T. spiralis underpin the discovery of pronounced molecular differences between stages and species.</title>
        <authorList>
            <person name="Pasi K.K."/>
            <person name="La Rosa G."/>
            <person name="Gomez-Morales M.A."/>
            <person name="Tosini F."/>
            <person name="Sumanam S."/>
            <person name="Young N.D."/>
            <person name="Chang B.C."/>
            <person name="Robin G.B."/>
        </authorList>
    </citation>
    <scope>NUCLEOTIDE SEQUENCE [LARGE SCALE GENOMIC DNA]</scope>
    <source>
        <strain evidence="2">ISS534</strain>
    </source>
</reference>
<organism evidence="2 3">
    <name type="scientific">Trichinella spiralis</name>
    <name type="common">Trichina worm</name>
    <dbReference type="NCBI Taxonomy" id="6334"/>
    <lineage>
        <taxon>Eukaryota</taxon>
        <taxon>Metazoa</taxon>
        <taxon>Ecdysozoa</taxon>
        <taxon>Nematoda</taxon>
        <taxon>Enoplea</taxon>
        <taxon>Dorylaimia</taxon>
        <taxon>Trichinellida</taxon>
        <taxon>Trichinellidae</taxon>
        <taxon>Trichinella</taxon>
    </lineage>
</organism>
<proteinExistence type="predicted"/>
<evidence type="ECO:0000313" key="3">
    <source>
        <dbReference type="Proteomes" id="UP001558632"/>
    </source>
</evidence>